<dbReference type="InterPro" id="IPR021323">
    <property type="entry name" value="DUF2927"/>
</dbReference>
<evidence type="ECO:0000313" key="3">
    <source>
        <dbReference type="Proteomes" id="UP000537126"/>
    </source>
</evidence>
<dbReference type="Pfam" id="PF11150">
    <property type="entry name" value="DUF2927"/>
    <property type="match status" value="1"/>
</dbReference>
<organism evidence="2 3">
    <name type="scientific">Thermonema lapsum</name>
    <dbReference type="NCBI Taxonomy" id="28195"/>
    <lineage>
        <taxon>Bacteria</taxon>
        <taxon>Pseudomonadati</taxon>
        <taxon>Bacteroidota</taxon>
        <taxon>Cytophagia</taxon>
        <taxon>Cytophagales</taxon>
        <taxon>Thermonemataceae</taxon>
        <taxon>Thermonema</taxon>
    </lineage>
</organism>
<reference evidence="2 3" key="1">
    <citation type="submission" date="2020-03" db="EMBL/GenBank/DDBJ databases">
        <title>Genomic Encyclopedia of Type Strains, Phase IV (KMG-IV): sequencing the most valuable type-strain genomes for metagenomic binning, comparative biology and taxonomic classification.</title>
        <authorList>
            <person name="Goeker M."/>
        </authorList>
    </citation>
    <scope>NUCLEOTIDE SEQUENCE [LARGE SCALE GENOMIC DNA]</scope>
    <source>
        <strain evidence="2 3">DSM 5718</strain>
    </source>
</reference>
<keyword evidence="1" id="KW-0732">Signal</keyword>
<dbReference type="AlphaFoldDB" id="A0A846MML0"/>
<comment type="caution">
    <text evidence="2">The sequence shown here is derived from an EMBL/GenBank/DDBJ whole genome shotgun (WGS) entry which is preliminary data.</text>
</comment>
<dbReference type="Proteomes" id="UP000537126">
    <property type="component" value="Unassembled WGS sequence"/>
</dbReference>
<keyword evidence="3" id="KW-1185">Reference proteome</keyword>
<evidence type="ECO:0000313" key="2">
    <source>
        <dbReference type="EMBL" id="NIK72783.1"/>
    </source>
</evidence>
<proteinExistence type="predicted"/>
<dbReference type="RefSeq" id="WP_166918087.1">
    <property type="nucleotide sequence ID" value="NZ_JAASRN010000001.1"/>
</dbReference>
<evidence type="ECO:0008006" key="4">
    <source>
        <dbReference type="Google" id="ProtNLM"/>
    </source>
</evidence>
<dbReference type="EMBL" id="JAASRN010000001">
    <property type="protein sequence ID" value="NIK72783.1"/>
    <property type="molecule type" value="Genomic_DNA"/>
</dbReference>
<feature type="signal peptide" evidence="1">
    <location>
        <begin position="1"/>
        <end position="21"/>
    </location>
</feature>
<protein>
    <recommendedName>
        <fullName evidence="4">DUF2927 domain-containing protein</fullName>
    </recommendedName>
</protein>
<feature type="chain" id="PRO_5033004756" description="DUF2927 domain-containing protein" evidence="1">
    <location>
        <begin position="22"/>
        <end position="233"/>
    </location>
</feature>
<name>A0A846MML0_9BACT</name>
<evidence type="ECO:0000256" key="1">
    <source>
        <dbReference type="SAM" id="SignalP"/>
    </source>
</evidence>
<sequence>MKIPFFLWLLLLLNCCASSKAQTYTQEEIVDYFVEVALGSEYGNEDKRIKKWKKEIRYHIMGNPHPEYLAELGRVIDELHKLTGLSFTEVKKRRDANLVIVFGSAENYIDIEPQAKKYTDENWGLFFSRYNGLGEIYNATMYVDVFRAKGNEVKHILREELTQLLGLMRDSYRYKESIFYQPWTNVTEYAPIDRALLRLLYHPDMPMNANEEVARQAATQIIRQMGVDKLLAK</sequence>
<gene>
    <name evidence="2" type="ORF">FHS56_000269</name>
</gene>
<accession>A0A846MML0</accession>